<feature type="domain" description="Flagellin N-terminal" evidence="5">
    <location>
        <begin position="4"/>
        <end position="134"/>
    </location>
</feature>
<dbReference type="EMBL" id="CP013002">
    <property type="protein sequence ID" value="ALL14325.1"/>
    <property type="molecule type" value="Genomic_DNA"/>
</dbReference>
<evidence type="ECO:0000256" key="3">
    <source>
        <dbReference type="ARBA" id="ARBA00023143"/>
    </source>
</evidence>
<dbReference type="STRING" id="69395.AQ619_13760"/>
<dbReference type="PANTHER" id="PTHR42792:SF1">
    <property type="entry name" value="FLAGELLAR HOOK-ASSOCIATED PROTEIN 3"/>
    <property type="match status" value="1"/>
</dbReference>
<comment type="subcellular location">
    <subcellularLocation>
        <location evidence="4">Secreted</location>
    </subcellularLocation>
    <subcellularLocation>
        <location evidence="4">Bacterial flagellum</location>
    </subcellularLocation>
</comment>
<feature type="domain" description="Flagellin C-terminal" evidence="6">
    <location>
        <begin position="236"/>
        <end position="305"/>
    </location>
</feature>
<dbReference type="Proteomes" id="UP000056905">
    <property type="component" value="Chromosome"/>
</dbReference>
<dbReference type="Gene3D" id="1.20.1330.10">
    <property type="entry name" value="f41 fragment of flagellin, N-terminal domain"/>
    <property type="match status" value="1"/>
</dbReference>
<gene>
    <name evidence="7" type="ORF">AQ619_13760</name>
</gene>
<dbReference type="KEGG" id="chq:AQ619_13760"/>
<keyword evidence="4" id="KW-0964">Secreted</keyword>
<protein>
    <recommendedName>
        <fullName evidence="4">Flagellin</fullName>
    </recommendedName>
</protein>
<dbReference type="OrthoDB" id="8477979at2"/>
<reference evidence="7 8" key="1">
    <citation type="submission" date="2015-10" db="EMBL/GenBank/DDBJ databases">
        <title>Conservation of the essential genome among Caulobacter and Brevundimonas species.</title>
        <authorList>
            <person name="Scott D."/>
            <person name="Ely B."/>
        </authorList>
    </citation>
    <scope>NUCLEOTIDE SEQUENCE [LARGE SCALE GENOMIC DNA]</scope>
    <source>
        <strain evidence="7 8">CB4</strain>
    </source>
</reference>
<evidence type="ECO:0000313" key="8">
    <source>
        <dbReference type="Proteomes" id="UP000056905"/>
    </source>
</evidence>
<comment type="similarity">
    <text evidence="1 4">Belongs to the bacterial flagellin family.</text>
</comment>
<dbReference type="Pfam" id="PF00669">
    <property type="entry name" value="Flagellin_N"/>
    <property type="match status" value="1"/>
</dbReference>
<organism evidence="7 8">
    <name type="scientific">Caulobacter henricii</name>
    <dbReference type="NCBI Taxonomy" id="69395"/>
    <lineage>
        <taxon>Bacteria</taxon>
        <taxon>Pseudomonadati</taxon>
        <taxon>Pseudomonadota</taxon>
        <taxon>Alphaproteobacteria</taxon>
        <taxon>Caulobacterales</taxon>
        <taxon>Caulobacteraceae</taxon>
        <taxon>Caulobacter</taxon>
    </lineage>
</organism>
<evidence type="ECO:0000313" key="7">
    <source>
        <dbReference type="EMBL" id="ALL14325.1"/>
    </source>
</evidence>
<dbReference type="PANTHER" id="PTHR42792">
    <property type="entry name" value="FLAGELLIN"/>
    <property type="match status" value="1"/>
</dbReference>
<comment type="function">
    <text evidence="4">Flagellin is the subunit protein which polymerizes to form the filaments of bacterial flagella.</text>
</comment>
<accession>A0A0P0P1S0</accession>
<keyword evidence="8" id="KW-1185">Reference proteome</keyword>
<dbReference type="InterPro" id="IPR001029">
    <property type="entry name" value="Flagellin_N"/>
</dbReference>
<evidence type="ECO:0000259" key="5">
    <source>
        <dbReference type="Pfam" id="PF00669"/>
    </source>
</evidence>
<evidence type="ECO:0000256" key="4">
    <source>
        <dbReference type="RuleBase" id="RU362073"/>
    </source>
</evidence>
<evidence type="ECO:0000256" key="2">
    <source>
        <dbReference type="ARBA" id="ARBA00011829"/>
    </source>
</evidence>
<keyword evidence="3 4" id="KW-0975">Bacterial flagellum</keyword>
<proteinExistence type="inferred from homology"/>
<name>A0A0P0P1S0_9CAUL</name>
<dbReference type="InterPro" id="IPR001492">
    <property type="entry name" value="Flagellin"/>
</dbReference>
<dbReference type="GO" id="GO:0005198">
    <property type="term" value="F:structural molecule activity"/>
    <property type="evidence" value="ECO:0007669"/>
    <property type="project" value="InterPro"/>
</dbReference>
<keyword evidence="7" id="KW-0966">Cell projection</keyword>
<dbReference type="RefSeq" id="WP_062148728.1">
    <property type="nucleotide sequence ID" value="NZ_CP013002.1"/>
</dbReference>
<dbReference type="InterPro" id="IPR046358">
    <property type="entry name" value="Flagellin_C"/>
</dbReference>
<dbReference type="GO" id="GO:0009288">
    <property type="term" value="C:bacterial-type flagellum"/>
    <property type="evidence" value="ECO:0007669"/>
    <property type="project" value="UniProtKB-SubCell"/>
</dbReference>
<dbReference type="AlphaFoldDB" id="A0A0P0P1S0"/>
<keyword evidence="7" id="KW-0969">Cilium</keyword>
<dbReference type="SUPFAM" id="SSF64518">
    <property type="entry name" value="Phase 1 flagellin"/>
    <property type="match status" value="1"/>
</dbReference>
<comment type="subunit">
    <text evidence="2">In C.crescentus, the flagellar filament is composed of multiple flagellins of 29 kDa; 27 kDa and 25 kDa.</text>
</comment>
<evidence type="ECO:0000259" key="6">
    <source>
        <dbReference type="Pfam" id="PF00700"/>
    </source>
</evidence>
<evidence type="ECO:0000256" key="1">
    <source>
        <dbReference type="ARBA" id="ARBA00005709"/>
    </source>
</evidence>
<sequence length="306" mass="32096">MTRVSTGSNYSVMTSNLMRAQLRQNVLGEQVASQKVANDLKGYAKNAEVLTAMRSAQAKIDGLIDQTKLVANRLDMQDTGIGQVADGIQKGRAAIENAMAAGGATLMQQLEAAFSSVTQGVNTKSNGRYVFAGALTDTPPTTAGSLSDLTAAASTADLFKNDDYIATNRIDQQTTVKTGVLGDDLGTKAFDAFKQVQAYVEANGAFSSPLTSAQHTFLQGMVATFKDAHSDALGIQGKNGLVQKRFENAGVELKDQADTLTGMVGGIVDVDMAEAVTRLEAAQMAVQAAAQVFSSLQASSLLNVLK</sequence>
<dbReference type="Pfam" id="PF00700">
    <property type="entry name" value="Flagellin_C"/>
    <property type="match status" value="1"/>
</dbReference>
<keyword evidence="7" id="KW-0282">Flagellum</keyword>